<dbReference type="GO" id="GO:0045332">
    <property type="term" value="P:phospholipid translocation"/>
    <property type="evidence" value="ECO:0007669"/>
    <property type="project" value="TreeGrafter"/>
</dbReference>
<dbReference type="AlphaFoldDB" id="A0A9X8H1P0"/>
<evidence type="ECO:0000256" key="2">
    <source>
        <dbReference type="ARBA" id="ARBA00022448"/>
    </source>
</evidence>
<keyword evidence="2" id="KW-0813">Transport</keyword>
<dbReference type="GO" id="GO:0005886">
    <property type="term" value="C:plasma membrane"/>
    <property type="evidence" value="ECO:0007669"/>
    <property type="project" value="TreeGrafter"/>
</dbReference>
<comment type="subcellular location">
    <subcellularLocation>
        <location evidence="1">Endomembrane system</location>
    </subcellularLocation>
</comment>
<dbReference type="Proteomes" id="UP000275652">
    <property type="component" value="Unassembled WGS sequence"/>
</dbReference>
<dbReference type="Gene3D" id="3.40.50.1000">
    <property type="entry name" value="HAD superfamily/HAD-like"/>
    <property type="match status" value="1"/>
</dbReference>
<evidence type="ECO:0000313" key="5">
    <source>
        <dbReference type="Proteomes" id="UP000275652"/>
    </source>
</evidence>
<reference evidence="3 5" key="1">
    <citation type="journal article" date="2018" name="J. Invertebr. Pathol.">
        <title>New genotyping method for the causative agent of crayfish plague (Aphanomyces astaci) based on whole genome data.</title>
        <authorList>
            <person name="Minardi D."/>
            <person name="Studholme D.J."/>
            <person name="van der Giezen M."/>
            <person name="Pretto T."/>
            <person name="Oidtmann B."/>
        </authorList>
    </citation>
    <scope>NUCLEOTIDE SEQUENCE [LARGE SCALE GENOMIC DNA]</scope>
    <source>
        <strain evidence="3 5">KB13</strain>
    </source>
</reference>
<sequence length="75" mass="8178">DKLAAAADAFHAKQGQDRYALVIDGEALEVALKPDMKHDLLGLAQHCVAVICCRVSPAQKAEMVMLIRDHLPEAR</sequence>
<organism evidence="3 5">
    <name type="scientific">Aphanomyces astaci</name>
    <name type="common">Crayfish plague agent</name>
    <dbReference type="NCBI Taxonomy" id="112090"/>
    <lineage>
        <taxon>Eukaryota</taxon>
        <taxon>Sar</taxon>
        <taxon>Stramenopiles</taxon>
        <taxon>Oomycota</taxon>
        <taxon>Saprolegniomycetes</taxon>
        <taxon>Saprolegniales</taxon>
        <taxon>Verrucalvaceae</taxon>
        <taxon>Aphanomyces</taxon>
    </lineage>
</organism>
<dbReference type="PANTHER" id="PTHR24092">
    <property type="entry name" value="PROBABLE PHOSPHOLIPID-TRANSPORTING ATPASE"/>
    <property type="match status" value="1"/>
</dbReference>
<proteinExistence type="predicted"/>
<dbReference type="EMBL" id="QUTI01053678">
    <property type="protein sequence ID" value="RLN99176.1"/>
    <property type="molecule type" value="Genomic_DNA"/>
</dbReference>
<feature type="non-terminal residue" evidence="3">
    <location>
        <position position="1"/>
    </location>
</feature>
<name>A0A9X8H1P0_APHAT</name>
<protein>
    <submittedName>
        <fullName evidence="3">Uncharacterized protein</fullName>
    </submittedName>
</protein>
<dbReference type="InterPro" id="IPR023214">
    <property type="entry name" value="HAD_sf"/>
</dbReference>
<evidence type="ECO:0000313" key="3">
    <source>
        <dbReference type="EMBL" id="RLN74982.1"/>
    </source>
</evidence>
<dbReference type="PANTHER" id="PTHR24092:SF180">
    <property type="entry name" value="PHOSPHOLIPID-TRANSPORTING ATPASE DNF1-RELATED"/>
    <property type="match status" value="1"/>
</dbReference>
<evidence type="ECO:0000313" key="4">
    <source>
        <dbReference type="EMBL" id="RLN99176.1"/>
    </source>
</evidence>
<gene>
    <name evidence="3" type="ORF">DYB28_007039</name>
    <name evidence="4" type="ORF">DYB28_009409</name>
</gene>
<dbReference type="EMBL" id="QUTI01065742">
    <property type="protein sequence ID" value="RLN74982.1"/>
    <property type="molecule type" value="Genomic_DNA"/>
</dbReference>
<dbReference type="GO" id="GO:0140326">
    <property type="term" value="F:ATPase-coupled intramembrane lipid transporter activity"/>
    <property type="evidence" value="ECO:0007669"/>
    <property type="project" value="TreeGrafter"/>
</dbReference>
<accession>A0A9X8H1P0</accession>
<evidence type="ECO:0000256" key="1">
    <source>
        <dbReference type="ARBA" id="ARBA00004308"/>
    </source>
</evidence>
<comment type="caution">
    <text evidence="3">The sequence shown here is derived from an EMBL/GenBank/DDBJ whole genome shotgun (WGS) entry which is preliminary data.</text>
</comment>